<organism evidence="1 2">
    <name type="scientific">Dichanthelium oligosanthes</name>
    <dbReference type="NCBI Taxonomy" id="888268"/>
    <lineage>
        <taxon>Eukaryota</taxon>
        <taxon>Viridiplantae</taxon>
        <taxon>Streptophyta</taxon>
        <taxon>Embryophyta</taxon>
        <taxon>Tracheophyta</taxon>
        <taxon>Spermatophyta</taxon>
        <taxon>Magnoliopsida</taxon>
        <taxon>Liliopsida</taxon>
        <taxon>Poales</taxon>
        <taxon>Poaceae</taxon>
        <taxon>PACMAD clade</taxon>
        <taxon>Panicoideae</taxon>
        <taxon>Panicodae</taxon>
        <taxon>Paniceae</taxon>
        <taxon>Dichantheliinae</taxon>
        <taxon>Dichanthelium</taxon>
    </lineage>
</organism>
<dbReference type="Proteomes" id="UP000095767">
    <property type="component" value="Unassembled WGS sequence"/>
</dbReference>
<proteinExistence type="predicted"/>
<feature type="non-terminal residue" evidence="1">
    <location>
        <position position="1"/>
    </location>
</feature>
<evidence type="ECO:0000313" key="1">
    <source>
        <dbReference type="EMBL" id="OEL20541.1"/>
    </source>
</evidence>
<comment type="caution">
    <text evidence="1">The sequence shown here is derived from an EMBL/GenBank/DDBJ whole genome shotgun (WGS) entry which is preliminary data.</text>
</comment>
<sequence>LHAFPLRQSLRRV</sequence>
<name>A0A1E5V612_9POAL</name>
<evidence type="ECO:0000313" key="2">
    <source>
        <dbReference type="Proteomes" id="UP000095767"/>
    </source>
</evidence>
<gene>
    <name evidence="1" type="ORF">BAE44_0018440</name>
</gene>
<keyword evidence="2" id="KW-1185">Reference proteome</keyword>
<dbReference type="EMBL" id="LWDX02050366">
    <property type="protein sequence ID" value="OEL20541.1"/>
    <property type="molecule type" value="Genomic_DNA"/>
</dbReference>
<protein>
    <submittedName>
        <fullName evidence="1">Uncharacterized protein</fullName>
    </submittedName>
</protein>
<reference evidence="1 2" key="1">
    <citation type="submission" date="2016-09" db="EMBL/GenBank/DDBJ databases">
        <title>The draft genome of Dichanthelium oligosanthes: A C3 panicoid grass species.</title>
        <authorList>
            <person name="Studer A.J."/>
            <person name="Schnable J.C."/>
            <person name="Brutnell T.P."/>
        </authorList>
    </citation>
    <scope>NUCLEOTIDE SEQUENCE [LARGE SCALE GENOMIC DNA]</scope>
    <source>
        <strain evidence="2">cv. Kellogg 1175</strain>
        <tissue evidence="1">Leaf</tissue>
    </source>
</reference>
<accession>A0A1E5V612</accession>